<dbReference type="WBParaSite" id="JU765_v2.g4972.t1">
    <property type="protein sequence ID" value="JU765_v2.g4972.t1"/>
    <property type="gene ID" value="JU765_v2.g4972"/>
</dbReference>
<evidence type="ECO:0000313" key="2">
    <source>
        <dbReference type="WBParaSite" id="JU765_v2.g4972.t1"/>
    </source>
</evidence>
<organism evidence="1 2">
    <name type="scientific">Panagrolaimus sp. JU765</name>
    <dbReference type="NCBI Taxonomy" id="591449"/>
    <lineage>
        <taxon>Eukaryota</taxon>
        <taxon>Metazoa</taxon>
        <taxon>Ecdysozoa</taxon>
        <taxon>Nematoda</taxon>
        <taxon>Chromadorea</taxon>
        <taxon>Rhabditida</taxon>
        <taxon>Tylenchina</taxon>
        <taxon>Panagrolaimomorpha</taxon>
        <taxon>Panagrolaimoidea</taxon>
        <taxon>Panagrolaimidae</taxon>
        <taxon>Panagrolaimus</taxon>
    </lineage>
</organism>
<accession>A0AC34RAG0</accession>
<reference evidence="2" key="1">
    <citation type="submission" date="2022-11" db="UniProtKB">
        <authorList>
            <consortium name="WormBaseParasite"/>
        </authorList>
    </citation>
    <scope>IDENTIFICATION</scope>
</reference>
<name>A0AC34RAG0_9BILA</name>
<evidence type="ECO:0000313" key="1">
    <source>
        <dbReference type="Proteomes" id="UP000887576"/>
    </source>
</evidence>
<dbReference type="Proteomes" id="UP000887576">
    <property type="component" value="Unplaced"/>
</dbReference>
<proteinExistence type="predicted"/>
<sequence length="164" mass="18450">MAPNASPTTSPRRPTSSLSSSGYSSDGGFIRPDFATPPHTYGDYSGWNKNNSYRNPFDYTDSVKEMDRQLEKIRKKPSKIINDPKKFVAVIDMSNFKPEDIEVIFETGLLTIKAEHEVKLNETTSITKIFTRKFTIPEDVRGEMIATELSPTGMLTITALRHSN</sequence>
<protein>
    <submittedName>
        <fullName evidence="2">SHSP domain-containing protein</fullName>
    </submittedName>
</protein>